<feature type="signal peptide" evidence="1">
    <location>
        <begin position="1"/>
        <end position="23"/>
    </location>
</feature>
<feature type="chain" id="PRO_5046020804" description="Glycine zipper family protein" evidence="1">
    <location>
        <begin position="24"/>
        <end position="279"/>
    </location>
</feature>
<name>A0ABN4L4Z6_VIBHA</name>
<organism evidence="2 3">
    <name type="scientific">Vibrio harveyi</name>
    <name type="common">Beneckea harveyi</name>
    <dbReference type="NCBI Taxonomy" id="669"/>
    <lineage>
        <taxon>Bacteria</taxon>
        <taxon>Pseudomonadati</taxon>
        <taxon>Pseudomonadota</taxon>
        <taxon>Gammaproteobacteria</taxon>
        <taxon>Vibrionales</taxon>
        <taxon>Vibrionaceae</taxon>
        <taxon>Vibrio</taxon>
    </lineage>
</organism>
<reference evidence="2" key="1">
    <citation type="submission" date="2018-01" db="EMBL/GenBank/DDBJ databases">
        <title>FDA dAtabase for Regulatory Grade micrObial Sequences (FDA-ARGOS): Supporting development and validation of Infectious Disease Dx tests.</title>
        <authorList>
            <person name="Hoffmann M."/>
            <person name="Allard M."/>
            <person name="Evans P."/>
            <person name="Brown E."/>
            <person name="Tallon L."/>
            <person name="Sadzewicz L."/>
            <person name="Sengamalay N."/>
            <person name="Ott S."/>
            <person name="Godinez A."/>
            <person name="Nagaraj S."/>
            <person name="Vyas G."/>
            <person name="Aluvathingal J."/>
            <person name="Nadendla S."/>
            <person name="Geyer C."/>
            <person name="Sichtig H."/>
        </authorList>
    </citation>
    <scope>NUCLEOTIDE SEQUENCE</scope>
    <source>
        <strain evidence="2">FDAARGOS_107</strain>
    </source>
</reference>
<evidence type="ECO:0000256" key="1">
    <source>
        <dbReference type="SAM" id="SignalP"/>
    </source>
</evidence>
<proteinExistence type="predicted"/>
<dbReference type="RefSeq" id="WP_061066019.1">
    <property type="nucleotide sequence ID" value="NZ_CP014039.2"/>
</dbReference>
<sequence>MGSYKRYVGILFVLSMCSFNSYAGADAFNNKLCNLSHPGWKNDKNLSAAGYEYCVTGTVFDQVINLTQSPIYVSTQKGKVKKVQGESKFKLAFSRRVHFLSEENVRFYRIATKLVIADDNSAKSAKERYKSLMQNISFDSGEAVQPFRVKTIGYEAPIFIGSFNEKFSQKGLQLASSSPMAVGPGIIIGTGAATGSGNAWDSDKACGGDIVRGGIVGGLSAAAGLALALPGGVGFIVAAAATWAVNRSLTGICASCHVSYCDDDTEESRHGIGGGRGRF</sequence>
<evidence type="ECO:0000313" key="3">
    <source>
        <dbReference type="Proteomes" id="UP000067422"/>
    </source>
</evidence>
<keyword evidence="1" id="KW-0732">Signal</keyword>
<dbReference type="Proteomes" id="UP000067422">
    <property type="component" value="Chromosome 2"/>
</dbReference>
<evidence type="ECO:0008006" key="4">
    <source>
        <dbReference type="Google" id="ProtNLM"/>
    </source>
</evidence>
<keyword evidence="3" id="KW-1185">Reference proteome</keyword>
<protein>
    <recommendedName>
        <fullName evidence="4">Glycine zipper family protein</fullName>
    </recommendedName>
</protein>
<evidence type="ECO:0000313" key="2">
    <source>
        <dbReference type="EMBL" id="AMF99729.1"/>
    </source>
</evidence>
<accession>A0ABN4L4Z6</accession>
<gene>
    <name evidence="2" type="ORF">AL538_18565</name>
</gene>
<dbReference type="EMBL" id="CP014039">
    <property type="protein sequence ID" value="AMF99729.1"/>
    <property type="molecule type" value="Genomic_DNA"/>
</dbReference>